<dbReference type="InterPro" id="IPR016024">
    <property type="entry name" value="ARM-type_fold"/>
</dbReference>
<evidence type="ECO:0000256" key="6">
    <source>
        <dbReference type="ARBA" id="ARBA00023242"/>
    </source>
</evidence>
<proteinExistence type="inferred from homology"/>
<evidence type="ECO:0000256" key="7">
    <source>
        <dbReference type="SAM" id="MobiDB-lite"/>
    </source>
</evidence>
<dbReference type="SMART" id="SM00544">
    <property type="entry name" value="MA3"/>
    <property type="match status" value="2"/>
</dbReference>
<name>A0A336MNK8_CULSO</name>
<evidence type="ECO:0000256" key="1">
    <source>
        <dbReference type="ARBA" id="ARBA00004496"/>
    </source>
</evidence>
<dbReference type="GO" id="GO:0045892">
    <property type="term" value="P:negative regulation of DNA-templated transcription"/>
    <property type="evidence" value="ECO:0007669"/>
    <property type="project" value="InterPro"/>
</dbReference>
<dbReference type="OMA" id="TRTHPQY"/>
<dbReference type="PANTHER" id="PTHR12626">
    <property type="entry name" value="PROGRAMMED CELL DEATH 4"/>
    <property type="match status" value="1"/>
</dbReference>
<feature type="region of interest" description="Disordered" evidence="7">
    <location>
        <begin position="41"/>
        <end position="103"/>
    </location>
</feature>
<dbReference type="Pfam" id="PF02847">
    <property type="entry name" value="MA3"/>
    <property type="match status" value="2"/>
</dbReference>
<dbReference type="GO" id="GO:0005634">
    <property type="term" value="C:nucleus"/>
    <property type="evidence" value="ECO:0007669"/>
    <property type="project" value="TreeGrafter"/>
</dbReference>
<evidence type="ECO:0000259" key="8">
    <source>
        <dbReference type="PROSITE" id="PS51366"/>
    </source>
</evidence>
<protein>
    <recommendedName>
        <fullName evidence="3">Programmed cell death protein 4</fullName>
    </recommendedName>
</protein>
<feature type="compositionally biased region" description="Basic residues" evidence="7">
    <location>
        <begin position="76"/>
        <end position="85"/>
    </location>
</feature>
<dbReference type="PANTHER" id="PTHR12626:SF0">
    <property type="entry name" value="PROGRAMMED CELL DEATH PROTEIN 4"/>
    <property type="match status" value="1"/>
</dbReference>
<dbReference type="EMBL" id="UFQT01000749">
    <property type="protein sequence ID" value="SSX26939.1"/>
    <property type="molecule type" value="Genomic_DNA"/>
</dbReference>
<feature type="domain" description="MI" evidence="8">
    <location>
        <begin position="309"/>
        <end position="432"/>
    </location>
</feature>
<evidence type="ECO:0000313" key="10">
    <source>
        <dbReference type="EMBL" id="SSX26939.1"/>
    </source>
</evidence>
<evidence type="ECO:0000256" key="4">
    <source>
        <dbReference type="ARBA" id="ARBA00022490"/>
    </source>
</evidence>
<dbReference type="VEuPathDB" id="VectorBase:CSON014023"/>
<reference evidence="9" key="1">
    <citation type="submission" date="2018-04" db="EMBL/GenBank/DDBJ databases">
        <authorList>
            <person name="Go L.Y."/>
            <person name="Mitchell J.A."/>
        </authorList>
    </citation>
    <scope>NUCLEOTIDE SEQUENCE</scope>
    <source>
        <tissue evidence="9">Whole organism</tissue>
    </source>
</reference>
<dbReference type="InterPro" id="IPR039778">
    <property type="entry name" value="PDCD4"/>
</dbReference>
<sequence>MDFEKPLDDLDAIEHEMNEDGVDKVDGEIDAEGTANLAKKPAVPEVKKRGKKVARQNSKEAAIGVSGAPNFVAPQRRWKNSRRSRNGQGRGLPKKGGGGGKGVWGKMGSELLEEYELDQDDPNYDPDMYNNVELKEIVPEMTVEEFTKKLEIIILEYYDHGDTHEVADSLDEFMTGTMRPYVTKVAIEIAMEHKQSHREMTSVLISDLYGRCITSKDIVRGFDILLDDLPDLILDTPEAPTVLGNFMARAVADDCIPPRYITHPEDKEKLNEHARAALTHANTHLCMQAGWAHLDDVWGVGGALRPVKTITKQMNMLLQEYIVARDIPEAHRCIQQLEVPHFHHELVYEIVIMTLEALNESVEEAMCELLKSLDTSCLVSPTMMEQGFQRVYDDMTDIAIDIPLAYIILDRFLQRCYRAGFISDKLIKNQPTRGRKRFVSEGDGGLFKPQNMQMREFNKQV</sequence>
<dbReference type="InterPro" id="IPR003891">
    <property type="entry name" value="Initiation_fac_eIF4g_MI"/>
</dbReference>
<dbReference type="SUPFAM" id="SSF48371">
    <property type="entry name" value="ARM repeat"/>
    <property type="match status" value="2"/>
</dbReference>
<evidence type="ECO:0000313" key="9">
    <source>
        <dbReference type="EMBL" id="SSX07225.1"/>
    </source>
</evidence>
<dbReference type="EMBL" id="UFQS01000843">
    <property type="protein sequence ID" value="SSX07225.1"/>
    <property type="molecule type" value="Genomic_DNA"/>
</dbReference>
<evidence type="ECO:0000313" key="11">
    <source>
        <dbReference type="EMBL" id="SSX27568.1"/>
    </source>
</evidence>
<dbReference type="EMBL" id="UFQT01000843">
    <property type="protein sequence ID" value="SSX27568.1"/>
    <property type="molecule type" value="Genomic_DNA"/>
</dbReference>
<keyword evidence="4" id="KW-0963">Cytoplasm</keyword>
<dbReference type="Gene3D" id="1.25.40.180">
    <property type="match status" value="2"/>
</dbReference>
<gene>
    <name evidence="11" type="primary">CSON014655</name>
    <name evidence="10" type="synonym">CSON014023</name>
</gene>
<dbReference type="FunFam" id="1.25.40.180:FF:000009">
    <property type="entry name" value="programmed cell death protein 4"/>
    <property type="match status" value="1"/>
</dbReference>
<organism evidence="11">
    <name type="scientific">Culicoides sonorensis</name>
    <name type="common">Biting midge</name>
    <dbReference type="NCBI Taxonomy" id="179676"/>
    <lineage>
        <taxon>Eukaryota</taxon>
        <taxon>Metazoa</taxon>
        <taxon>Ecdysozoa</taxon>
        <taxon>Arthropoda</taxon>
        <taxon>Hexapoda</taxon>
        <taxon>Insecta</taxon>
        <taxon>Pterygota</taxon>
        <taxon>Neoptera</taxon>
        <taxon>Endopterygota</taxon>
        <taxon>Diptera</taxon>
        <taxon>Nematocera</taxon>
        <taxon>Chironomoidea</taxon>
        <taxon>Ceratopogonidae</taxon>
        <taxon>Ceratopogoninae</taxon>
        <taxon>Culicoides</taxon>
        <taxon>Monoculicoides</taxon>
    </lineage>
</organism>
<evidence type="ECO:0000256" key="3">
    <source>
        <dbReference type="ARBA" id="ARBA00014414"/>
    </source>
</evidence>
<dbReference type="PROSITE" id="PS51366">
    <property type="entry name" value="MI"/>
    <property type="match status" value="2"/>
</dbReference>
<feature type="compositionally biased region" description="Gly residues" evidence="7">
    <location>
        <begin position="88"/>
        <end position="103"/>
    </location>
</feature>
<feature type="domain" description="MI" evidence="8">
    <location>
        <begin position="145"/>
        <end position="266"/>
    </location>
</feature>
<dbReference type="GO" id="GO:0005829">
    <property type="term" value="C:cytosol"/>
    <property type="evidence" value="ECO:0007669"/>
    <property type="project" value="TreeGrafter"/>
</dbReference>
<accession>A0A336MNK8</accession>
<dbReference type="VEuPathDB" id="VectorBase:CSON014655"/>
<dbReference type="FunFam" id="1.25.40.180:FF:000008">
    <property type="entry name" value="Programmed cell death protein 4"/>
    <property type="match status" value="1"/>
</dbReference>
<reference evidence="11" key="2">
    <citation type="submission" date="2018-07" db="EMBL/GenBank/DDBJ databases">
        <authorList>
            <person name="Quirk P.G."/>
            <person name="Krulwich T.A."/>
        </authorList>
    </citation>
    <scope>NUCLEOTIDE SEQUENCE</scope>
</reference>
<keyword evidence="5" id="KW-0677">Repeat</keyword>
<dbReference type="AlphaFoldDB" id="A0A336MNK8"/>
<keyword evidence="6" id="KW-0539">Nucleus</keyword>
<evidence type="ECO:0000256" key="2">
    <source>
        <dbReference type="ARBA" id="ARBA00005497"/>
    </source>
</evidence>
<comment type="subcellular location">
    <subcellularLocation>
        <location evidence="1">Cytoplasm</location>
    </subcellularLocation>
</comment>
<evidence type="ECO:0000256" key="5">
    <source>
        <dbReference type="ARBA" id="ARBA00022737"/>
    </source>
</evidence>
<comment type="similarity">
    <text evidence="2">Belongs to the PDCD4 family.</text>
</comment>